<dbReference type="PANTHER" id="PTHR13610:SF9">
    <property type="entry name" value="FI06469P"/>
    <property type="match status" value="1"/>
</dbReference>
<dbReference type="RefSeq" id="WP_103078340.1">
    <property type="nucleotide sequence ID" value="NZ_AZRM01000011.1"/>
</dbReference>
<dbReference type="GO" id="GO:0016279">
    <property type="term" value="F:protein-lysine N-methyltransferase activity"/>
    <property type="evidence" value="ECO:0007669"/>
    <property type="project" value="InterPro"/>
</dbReference>
<accession>A0A2K1PGE9</accession>
<dbReference type="Gene3D" id="3.40.50.150">
    <property type="entry name" value="Vaccinia Virus protein VP39"/>
    <property type="match status" value="1"/>
</dbReference>
<organism evidence="5 6">
    <name type="scientific">Petrotoga miotherma DSM 10691</name>
    <dbReference type="NCBI Taxonomy" id="1434326"/>
    <lineage>
        <taxon>Bacteria</taxon>
        <taxon>Thermotogati</taxon>
        <taxon>Thermotogota</taxon>
        <taxon>Thermotogae</taxon>
        <taxon>Petrotogales</taxon>
        <taxon>Petrotogaceae</taxon>
        <taxon>Petrotoga</taxon>
    </lineage>
</organism>
<evidence type="ECO:0000313" key="5">
    <source>
        <dbReference type="EMBL" id="PNS01737.1"/>
    </source>
</evidence>
<proteinExistence type="predicted"/>
<dbReference type="InterPro" id="IPR026170">
    <property type="entry name" value="FAM173A/B"/>
</dbReference>
<keyword evidence="2 5" id="KW-0808">Transferase</keyword>
<dbReference type="PANTHER" id="PTHR13610">
    <property type="entry name" value="METHYLTRANSFERASE DOMAIN-CONTAINING PROTEIN"/>
    <property type="match status" value="1"/>
</dbReference>
<protein>
    <submittedName>
        <fullName evidence="5">RNA methyltransferase</fullName>
    </submittedName>
</protein>
<feature type="domain" description="Methyltransferase" evidence="4">
    <location>
        <begin position="53"/>
        <end position="147"/>
    </location>
</feature>
<dbReference type="Pfam" id="PF13847">
    <property type="entry name" value="Methyltransf_31"/>
    <property type="match status" value="1"/>
</dbReference>
<keyword evidence="3" id="KW-0949">S-adenosyl-L-methionine</keyword>
<dbReference type="AlphaFoldDB" id="A0A2K1PGE9"/>
<evidence type="ECO:0000259" key="4">
    <source>
        <dbReference type="Pfam" id="PF13847"/>
    </source>
</evidence>
<name>A0A2K1PGE9_9BACT</name>
<evidence type="ECO:0000256" key="1">
    <source>
        <dbReference type="ARBA" id="ARBA00022603"/>
    </source>
</evidence>
<evidence type="ECO:0000256" key="2">
    <source>
        <dbReference type="ARBA" id="ARBA00022679"/>
    </source>
</evidence>
<dbReference type="Proteomes" id="UP000236199">
    <property type="component" value="Unassembled WGS sequence"/>
</dbReference>
<keyword evidence="6" id="KW-1185">Reference proteome</keyword>
<keyword evidence="1 5" id="KW-0489">Methyltransferase</keyword>
<comment type="caution">
    <text evidence="5">The sequence shown here is derived from an EMBL/GenBank/DDBJ whole genome shotgun (WGS) entry which is preliminary data.</text>
</comment>
<evidence type="ECO:0000256" key="3">
    <source>
        <dbReference type="ARBA" id="ARBA00022691"/>
    </source>
</evidence>
<sequence length="174" mass="20202">MWIFFTILALLILYLLFFWVIPFSLKGAIFDPSRKRDVEKMVDMAEIKGDEISVDLGSGDGRVVIAFAEKGAQAHGFEINPFLVLISRRNIRRAGLKGKAFIHWKNFWKADLSKFDIITAFQVDFAMNKLENKLKKELKPGAKVISNQWTFPNWKYSKYENGIYVYESRELPTK</sequence>
<reference evidence="5 6" key="1">
    <citation type="submission" date="2013-12" db="EMBL/GenBank/DDBJ databases">
        <title>Comparative genomics of Petrotoga isolates.</title>
        <authorList>
            <person name="Nesbo C.L."/>
            <person name="Charchuk R."/>
            <person name="Chow K."/>
        </authorList>
    </citation>
    <scope>NUCLEOTIDE SEQUENCE [LARGE SCALE GENOMIC DNA]</scope>
    <source>
        <strain evidence="5 6">DSM 10691</strain>
    </source>
</reference>
<dbReference type="InterPro" id="IPR025714">
    <property type="entry name" value="Methyltranfer_dom"/>
</dbReference>
<dbReference type="InterPro" id="IPR029063">
    <property type="entry name" value="SAM-dependent_MTases_sf"/>
</dbReference>
<dbReference type="GO" id="GO:0032259">
    <property type="term" value="P:methylation"/>
    <property type="evidence" value="ECO:0007669"/>
    <property type="project" value="UniProtKB-KW"/>
</dbReference>
<dbReference type="EMBL" id="AZRM01000011">
    <property type="protein sequence ID" value="PNS01737.1"/>
    <property type="molecule type" value="Genomic_DNA"/>
</dbReference>
<dbReference type="CDD" id="cd02440">
    <property type="entry name" value="AdoMet_MTases"/>
    <property type="match status" value="1"/>
</dbReference>
<dbReference type="OrthoDB" id="9801363at2"/>
<evidence type="ECO:0000313" key="6">
    <source>
        <dbReference type="Proteomes" id="UP000236199"/>
    </source>
</evidence>
<dbReference type="SUPFAM" id="SSF53335">
    <property type="entry name" value="S-adenosyl-L-methionine-dependent methyltransferases"/>
    <property type="match status" value="1"/>
</dbReference>
<gene>
    <name evidence="5" type="ORF">X928_02620</name>
</gene>